<name>A0A268EFC1_9BACL</name>
<dbReference type="NCBIfam" id="TIGR03236">
    <property type="entry name" value="dnd_assoc_1"/>
    <property type="match status" value="1"/>
</dbReference>
<dbReference type="EMBL" id="NPBY01000090">
    <property type="protein sequence ID" value="PAD71813.1"/>
    <property type="molecule type" value="Genomic_DNA"/>
</dbReference>
<dbReference type="AlphaFoldDB" id="A0A268EFC1"/>
<evidence type="ECO:0000313" key="2">
    <source>
        <dbReference type="Proteomes" id="UP000215596"/>
    </source>
</evidence>
<protein>
    <submittedName>
        <fullName evidence="1">DNA phosphorothioation-dependent restriction protein DptG</fullName>
    </submittedName>
</protein>
<dbReference type="InterPro" id="IPR017645">
    <property type="entry name" value="Dnd_assoc_1"/>
</dbReference>
<reference evidence="1 2" key="1">
    <citation type="submission" date="2017-07" db="EMBL/GenBank/DDBJ databases">
        <title>Isolation and whole genome analysis of endospore-forming bacteria from heroin.</title>
        <authorList>
            <person name="Kalinowski J."/>
            <person name="Ahrens B."/>
            <person name="Al-Dilaimi A."/>
            <person name="Winkler A."/>
            <person name="Wibberg D."/>
            <person name="Schleenbecker U."/>
            <person name="Ruckert C."/>
            <person name="Wolfel R."/>
            <person name="Grass G."/>
        </authorList>
    </citation>
    <scope>NUCLEOTIDE SEQUENCE [LARGE SCALE GENOMIC DNA]</scope>
    <source>
        <strain evidence="1 2">7537-G1</strain>
    </source>
</reference>
<accession>A0A268EFC1</accession>
<evidence type="ECO:0000313" key="1">
    <source>
        <dbReference type="EMBL" id="PAD71813.1"/>
    </source>
</evidence>
<proteinExistence type="predicted"/>
<sequence length="58" mass="6843">MIKDETKIRLKKLFEEFGLRGIIFDRDTQTAIIEYFEKLNLLEKKSDSGDAIYVKAFL</sequence>
<organism evidence="1 2">
    <name type="scientific">Paenibacillus campinasensis</name>
    <dbReference type="NCBI Taxonomy" id="66347"/>
    <lineage>
        <taxon>Bacteria</taxon>
        <taxon>Bacillati</taxon>
        <taxon>Bacillota</taxon>
        <taxon>Bacilli</taxon>
        <taxon>Bacillales</taxon>
        <taxon>Paenibacillaceae</taxon>
        <taxon>Paenibacillus</taxon>
    </lineage>
</organism>
<gene>
    <name evidence="1" type="primary">dptG</name>
    <name evidence="1" type="ORF">CHH67_23955</name>
</gene>
<dbReference type="Proteomes" id="UP000215596">
    <property type="component" value="Unassembled WGS sequence"/>
</dbReference>
<comment type="caution">
    <text evidence="1">The sequence shown here is derived from an EMBL/GenBank/DDBJ whole genome shotgun (WGS) entry which is preliminary data.</text>
</comment>